<dbReference type="InterPro" id="IPR017972">
    <property type="entry name" value="Cyt_P450_CS"/>
</dbReference>
<evidence type="ECO:0000313" key="4">
    <source>
        <dbReference type="Proteomes" id="UP000829992"/>
    </source>
</evidence>
<organism evidence="3 4">
    <name type="scientific">Streptomyces durmitorensis</name>
    <dbReference type="NCBI Taxonomy" id="319947"/>
    <lineage>
        <taxon>Bacteria</taxon>
        <taxon>Bacillati</taxon>
        <taxon>Actinomycetota</taxon>
        <taxon>Actinomycetes</taxon>
        <taxon>Kitasatosporales</taxon>
        <taxon>Streptomycetaceae</taxon>
        <taxon>Streptomyces</taxon>
    </lineage>
</organism>
<keyword evidence="2" id="KW-0479">Metal-binding</keyword>
<reference evidence="3 4" key="1">
    <citation type="submission" date="2022-05" db="EMBL/GenBank/DDBJ databases">
        <authorList>
            <person name="Zhou X."/>
            <person name="Li K."/>
            <person name="Man Y."/>
        </authorList>
    </citation>
    <scope>NUCLEOTIDE SEQUENCE [LARGE SCALE GENOMIC DNA]</scope>
    <source>
        <strain evidence="3 4">MS405</strain>
        <plasmid evidence="3 4">p1</plasmid>
    </source>
</reference>
<dbReference type="PROSITE" id="PS00086">
    <property type="entry name" value="CYTOCHROME_P450"/>
    <property type="match status" value="1"/>
</dbReference>
<comment type="similarity">
    <text evidence="1 2">Belongs to the cytochrome P450 family.</text>
</comment>
<accession>A0ABY4Q8K9</accession>
<evidence type="ECO:0000313" key="3">
    <source>
        <dbReference type="EMBL" id="UQT61994.1"/>
    </source>
</evidence>
<dbReference type="InterPro" id="IPR002397">
    <property type="entry name" value="Cyt_P450_B"/>
</dbReference>
<dbReference type="InterPro" id="IPR001128">
    <property type="entry name" value="Cyt_P450"/>
</dbReference>
<dbReference type="Pfam" id="PF00067">
    <property type="entry name" value="p450"/>
    <property type="match status" value="2"/>
</dbReference>
<name>A0ABY4Q8K9_9ACTN</name>
<dbReference type="CDD" id="cd11031">
    <property type="entry name" value="Cyp158A-like"/>
    <property type="match status" value="1"/>
</dbReference>
<geneLocation type="plasmid" evidence="3 4">
    <name>p1</name>
</geneLocation>
<keyword evidence="2" id="KW-0560">Oxidoreductase</keyword>
<dbReference type="Proteomes" id="UP000829992">
    <property type="component" value="Plasmid p1"/>
</dbReference>
<sequence length="393" mass="43063">MKLPFDARPGVALDPGYLTLLRETPLIPVDLPGDRKALLVTSHDDVRTVLADDRFSREAWHNGTLFARRSEALALVTSDAPTHTRRRRAVQSWFTHRQAAAARPGIERLAEDLIDGMEKDGSTADLVARFSVPLAYGVICDMLAVPVSDVELFLPWVNAMMSAGRCTKEEVDAAHTHMYAYFETQLAERREAMAAGTPGEDLLTALLQSGELSDVEISTFGLGLMVAGGETTTNFLSCCVLEILARPDLVAALREDPSGIPGAVDECLRWVWFNGTGGQPHVVVEEADLAGTRMCPGQVVIPLTDAANRDPSVFEDADEFRTDRAANPHMGFGYGRHMCLGAAHARVEAEVAVAALLRRLPHLSVAVEPDQLEWRDRMFIRGVWSLPVAWCPR</sequence>
<evidence type="ECO:0000256" key="2">
    <source>
        <dbReference type="RuleBase" id="RU000461"/>
    </source>
</evidence>
<dbReference type="PANTHER" id="PTHR46696">
    <property type="entry name" value="P450, PUTATIVE (EUROFUNG)-RELATED"/>
    <property type="match status" value="1"/>
</dbReference>
<keyword evidence="3" id="KW-0614">Plasmid</keyword>
<dbReference type="InterPro" id="IPR036396">
    <property type="entry name" value="Cyt_P450_sf"/>
</dbReference>
<dbReference type="SUPFAM" id="SSF48264">
    <property type="entry name" value="Cytochrome P450"/>
    <property type="match status" value="1"/>
</dbReference>
<evidence type="ECO:0000256" key="1">
    <source>
        <dbReference type="ARBA" id="ARBA00010617"/>
    </source>
</evidence>
<dbReference type="Gene3D" id="1.10.630.10">
    <property type="entry name" value="Cytochrome P450"/>
    <property type="match status" value="1"/>
</dbReference>
<dbReference type="PANTHER" id="PTHR46696:SF1">
    <property type="entry name" value="CYTOCHROME P450 YJIB-RELATED"/>
    <property type="match status" value="1"/>
</dbReference>
<keyword evidence="2" id="KW-0349">Heme</keyword>
<keyword evidence="4" id="KW-1185">Reference proteome</keyword>
<proteinExistence type="inferred from homology"/>
<gene>
    <name evidence="3" type="ORF">M4V62_43480</name>
</gene>
<dbReference type="PRINTS" id="PR00359">
    <property type="entry name" value="BP450"/>
</dbReference>
<dbReference type="EMBL" id="CP097290">
    <property type="protein sequence ID" value="UQT61994.1"/>
    <property type="molecule type" value="Genomic_DNA"/>
</dbReference>
<keyword evidence="2" id="KW-0503">Monooxygenase</keyword>
<dbReference type="RefSeq" id="WP_249593300.1">
    <property type="nucleotide sequence ID" value="NZ_BAAAQL010000075.1"/>
</dbReference>
<keyword evidence="2" id="KW-0408">Iron</keyword>
<protein>
    <submittedName>
        <fullName evidence="3">Cytochrome P450</fullName>
    </submittedName>
</protein>